<keyword evidence="9 13" id="KW-0472">Membrane</keyword>
<comment type="subcellular location">
    <subcellularLocation>
        <location evidence="1">Host endoplasmic reticulum membrane</location>
    </subcellularLocation>
</comment>
<evidence type="ECO:0000256" key="6">
    <source>
        <dbReference type="ARBA" id="ARBA00022870"/>
    </source>
</evidence>
<dbReference type="InterPro" id="IPR003411">
    <property type="entry name" value="TGBp3"/>
</dbReference>
<evidence type="ECO:0000313" key="14">
    <source>
        <dbReference type="EMBL" id="ANH10852.1"/>
    </source>
</evidence>
<evidence type="ECO:0000256" key="12">
    <source>
        <dbReference type="ARBA" id="ARBA00033148"/>
    </source>
</evidence>
<evidence type="ECO:0000256" key="8">
    <source>
        <dbReference type="ARBA" id="ARBA00023031"/>
    </source>
</evidence>
<comment type="similarity">
    <text evidence="2">Belongs to the Tymovirales TGBp3 protein family.</text>
</comment>
<feature type="transmembrane region" description="Helical" evidence="13">
    <location>
        <begin position="6"/>
        <end position="23"/>
    </location>
</feature>
<dbReference type="GO" id="GO:0046740">
    <property type="term" value="P:transport of virus in host, cell to cell"/>
    <property type="evidence" value="ECO:0007669"/>
    <property type="project" value="UniProtKB-KW"/>
</dbReference>
<evidence type="ECO:0000256" key="9">
    <source>
        <dbReference type="ARBA" id="ARBA00023136"/>
    </source>
</evidence>
<evidence type="ECO:0000256" key="11">
    <source>
        <dbReference type="ARBA" id="ARBA00025270"/>
    </source>
</evidence>
<keyword evidence="7 13" id="KW-1133">Transmembrane helix</keyword>
<dbReference type="EMBL" id="KU854929">
    <property type="protein sequence ID" value="ANH10852.1"/>
    <property type="molecule type" value="Genomic_RNA"/>
</dbReference>
<evidence type="ECO:0000256" key="5">
    <source>
        <dbReference type="ARBA" id="ARBA00022692"/>
    </source>
</evidence>
<evidence type="ECO:0000256" key="13">
    <source>
        <dbReference type="SAM" id="Phobius"/>
    </source>
</evidence>
<accession>A0A173G3D9</accession>
<evidence type="ECO:0000256" key="7">
    <source>
        <dbReference type="ARBA" id="ARBA00022989"/>
    </source>
</evidence>
<reference evidence="14" key="1">
    <citation type="submission" date="2016-02" db="EMBL/GenBank/DDBJ databases">
        <title>Molecular characterization of a viral complex in Opuntia ficus-indica from Mexico.</title>
        <authorList>
            <person name="Salgado Ortiz H."/>
            <person name="De La Torre Almaraz R."/>
            <person name="Campos Contreras J.E."/>
            <person name="Padilla Noriega L."/>
        </authorList>
    </citation>
    <scope>NUCLEOTIDE SEQUENCE</scope>
    <source>
        <strain evidence="14">Nopal verdura 1</strain>
    </source>
</reference>
<evidence type="ECO:0000256" key="4">
    <source>
        <dbReference type="ARBA" id="ARBA00022448"/>
    </source>
</evidence>
<keyword evidence="8" id="KW-0916">Viral movement protein</keyword>
<keyword evidence="4" id="KW-0813">Transport</keyword>
<proteinExistence type="inferred from homology"/>
<evidence type="ECO:0000256" key="2">
    <source>
        <dbReference type="ARBA" id="ARBA00010355"/>
    </source>
</evidence>
<protein>
    <recommendedName>
        <fullName evidence="3">Movement protein TGBp3</fullName>
    </recommendedName>
    <alternativeName>
        <fullName evidence="12">Triple gene block 3 protein</fullName>
    </alternativeName>
</protein>
<keyword evidence="10" id="KW-1038">Host endoplasmic reticulum</keyword>
<dbReference type="Pfam" id="PF02495">
    <property type="entry name" value="TGBp3"/>
    <property type="match status" value="1"/>
</dbReference>
<keyword evidence="5 13" id="KW-0812">Transmembrane</keyword>
<evidence type="ECO:0000256" key="3">
    <source>
        <dbReference type="ARBA" id="ARBA00013812"/>
    </source>
</evidence>
<sequence length="60" mass="6380">MFLLYSLIGVVVGIAVIVVLNTLNSPSCTIILNGHSTIIQGCTQLSNLDSVIEALNHRLS</sequence>
<evidence type="ECO:0000256" key="10">
    <source>
        <dbReference type="ARBA" id="ARBA00023184"/>
    </source>
</evidence>
<organism evidence="14">
    <name type="scientific">Schlumbergera virus X</name>
    <dbReference type="NCBI Taxonomy" id="253700"/>
    <lineage>
        <taxon>Viruses</taxon>
        <taxon>Riboviria</taxon>
        <taxon>Orthornavirae</taxon>
        <taxon>Kitrinoviricota</taxon>
        <taxon>Alsuviricetes</taxon>
        <taxon>Tymovirales</taxon>
        <taxon>Alphaflexiviridae</taxon>
        <taxon>Potexvirus</taxon>
        <taxon>Potexvirus ecschlumbergerae</taxon>
    </lineage>
</organism>
<name>A0A173G3D9_9VIRU</name>
<comment type="function">
    <text evidence="11">Plays a role in viral cell-to-cell propagation, by facilitating genome transport to neighboring plant cells through plasmosdesmata. May induce the formation of granular vesicles derived from the Endoplasmic reticulum, which align on actin filaments.</text>
</comment>
<dbReference type="GO" id="GO:0044167">
    <property type="term" value="C:host cell endoplasmic reticulum membrane"/>
    <property type="evidence" value="ECO:0007669"/>
    <property type="project" value="UniProtKB-SubCell"/>
</dbReference>
<keyword evidence="6" id="KW-1043">Host membrane</keyword>
<evidence type="ECO:0000256" key="1">
    <source>
        <dbReference type="ARBA" id="ARBA00004625"/>
    </source>
</evidence>
<gene>
    <name evidence="14" type="primary">TGB 3</name>
</gene>